<accession>A0A7Y7E7B7</accession>
<dbReference type="RefSeq" id="WP_171081274.1">
    <property type="nucleotide sequence ID" value="NZ_BNBU01000006.1"/>
</dbReference>
<gene>
    <name evidence="3" type="ORF">HG542_14180</name>
</gene>
<feature type="domain" description="MaoC-like" evidence="2">
    <location>
        <begin position="15"/>
        <end position="128"/>
    </location>
</feature>
<dbReference type="PANTHER" id="PTHR42993:SF1">
    <property type="entry name" value="MAOC-LIKE DEHYDRATASE DOMAIN-CONTAINING PROTEIN"/>
    <property type="match status" value="1"/>
</dbReference>
<evidence type="ECO:0000313" key="4">
    <source>
        <dbReference type="Proteomes" id="UP000587462"/>
    </source>
</evidence>
<evidence type="ECO:0000256" key="1">
    <source>
        <dbReference type="ARBA" id="ARBA00005254"/>
    </source>
</evidence>
<dbReference type="Pfam" id="PF01575">
    <property type="entry name" value="MaoC_dehydratas"/>
    <property type="match status" value="1"/>
</dbReference>
<dbReference type="CDD" id="cd03450">
    <property type="entry name" value="NodN"/>
    <property type="match status" value="1"/>
</dbReference>
<dbReference type="InterPro" id="IPR029069">
    <property type="entry name" value="HotDog_dom_sf"/>
</dbReference>
<dbReference type="InterPro" id="IPR002539">
    <property type="entry name" value="MaoC-like_dom"/>
</dbReference>
<dbReference type="InterPro" id="IPR039375">
    <property type="entry name" value="NodN-like"/>
</dbReference>
<reference evidence="3 4" key="1">
    <citation type="submission" date="2020-04" db="EMBL/GenBank/DDBJ databases">
        <title>Draft Genome Sequence of Streptomyces morookaense DSM 40503, an 8-azaguanine-producing strain.</title>
        <authorList>
            <person name="Qi J."/>
            <person name="Gao J.-M."/>
        </authorList>
    </citation>
    <scope>NUCLEOTIDE SEQUENCE [LARGE SCALE GENOMIC DNA]</scope>
    <source>
        <strain evidence="3 4">DSM 40503</strain>
    </source>
</reference>
<name>A0A7Y7E7B7_STRMO</name>
<sequence>MPRTVNGITELLALTGTDLGHSDWLEIEQERVDLFADATDDHQWIHVDVERAKKGPFGGTIAHGHLTLALLIPLWNRLLEVRGVGMAVNYGLNKVRFPAPVPVGSRIRARGVIAAARDVQGGAELTVDLTVEIDGQPKPAAVAQAVYRFAA</sequence>
<dbReference type="PANTHER" id="PTHR42993">
    <property type="entry name" value="MAOC-LIKE DEHYDRATASE DOMAIN-CONTAINING PROTEIN"/>
    <property type="match status" value="1"/>
</dbReference>
<dbReference type="Gene3D" id="3.10.129.10">
    <property type="entry name" value="Hotdog Thioesterase"/>
    <property type="match status" value="1"/>
</dbReference>
<dbReference type="AlphaFoldDB" id="A0A7Y7E7B7"/>
<keyword evidence="4" id="KW-1185">Reference proteome</keyword>
<comment type="similarity">
    <text evidence="1">Belongs to the enoyl-CoA hydratase/isomerase family.</text>
</comment>
<evidence type="ECO:0000313" key="3">
    <source>
        <dbReference type="EMBL" id="NVK78813.1"/>
    </source>
</evidence>
<dbReference type="SUPFAM" id="SSF54637">
    <property type="entry name" value="Thioesterase/thiol ester dehydrase-isomerase"/>
    <property type="match status" value="1"/>
</dbReference>
<dbReference type="EMBL" id="JABBXF010000029">
    <property type="protein sequence ID" value="NVK78813.1"/>
    <property type="molecule type" value="Genomic_DNA"/>
</dbReference>
<dbReference type="Proteomes" id="UP000587462">
    <property type="component" value="Unassembled WGS sequence"/>
</dbReference>
<comment type="caution">
    <text evidence="3">The sequence shown here is derived from an EMBL/GenBank/DDBJ whole genome shotgun (WGS) entry which is preliminary data.</text>
</comment>
<proteinExistence type="inferred from homology"/>
<organism evidence="3 4">
    <name type="scientific">Streptomyces morookaense</name>
    <name type="common">Streptoverticillium morookaense</name>
    <dbReference type="NCBI Taxonomy" id="1970"/>
    <lineage>
        <taxon>Bacteria</taxon>
        <taxon>Bacillati</taxon>
        <taxon>Actinomycetota</taxon>
        <taxon>Actinomycetes</taxon>
        <taxon>Kitasatosporales</taxon>
        <taxon>Streptomycetaceae</taxon>
        <taxon>Streptomyces</taxon>
    </lineage>
</organism>
<protein>
    <submittedName>
        <fullName evidence="3">MaoC family dehydratase</fullName>
    </submittedName>
</protein>
<evidence type="ECO:0000259" key="2">
    <source>
        <dbReference type="Pfam" id="PF01575"/>
    </source>
</evidence>